<dbReference type="PANTHER" id="PTHR38459:SF1">
    <property type="entry name" value="PROPHAGE BACTOPRENOL-LINKED GLUCOSE TRANSLOCASE HOMOLOG"/>
    <property type="match status" value="1"/>
</dbReference>
<gene>
    <name evidence="8" type="ORF">ACFSKU_09985</name>
</gene>
<sequence>MAESIEVLILKFLKFGLVGVTGTVLDFGITYLAKEKLKWNKYLANSCGFIIAVSNNYYLNRIWTFNNTDPNIGWQFSKFMTVALIGLLLNNLIIYLLTERMKLNFYFAKLSATFIVFIWNFFLNYLFTFSR</sequence>
<evidence type="ECO:0000256" key="1">
    <source>
        <dbReference type="ARBA" id="ARBA00004141"/>
    </source>
</evidence>
<accession>A0ABW4WZC0</accession>
<dbReference type="EMBL" id="JBHUHV010000029">
    <property type="protein sequence ID" value="MFD2067212.1"/>
    <property type="molecule type" value="Genomic_DNA"/>
</dbReference>
<feature type="domain" description="GtrA/DPMS transmembrane" evidence="7">
    <location>
        <begin position="14"/>
        <end position="129"/>
    </location>
</feature>
<evidence type="ECO:0000313" key="8">
    <source>
        <dbReference type="EMBL" id="MFD2067212.1"/>
    </source>
</evidence>
<evidence type="ECO:0000259" key="7">
    <source>
        <dbReference type="Pfam" id="PF04138"/>
    </source>
</evidence>
<feature type="transmembrane region" description="Helical" evidence="6">
    <location>
        <begin position="105"/>
        <end position="127"/>
    </location>
</feature>
<comment type="caution">
    <text evidence="8">The sequence shown here is derived from an EMBL/GenBank/DDBJ whole genome shotgun (WGS) entry which is preliminary data.</text>
</comment>
<evidence type="ECO:0000256" key="5">
    <source>
        <dbReference type="ARBA" id="ARBA00023136"/>
    </source>
</evidence>
<organism evidence="8 9">
    <name type="scientific">Pontibacter silvestris</name>
    <dbReference type="NCBI Taxonomy" id="2305183"/>
    <lineage>
        <taxon>Bacteria</taxon>
        <taxon>Pseudomonadati</taxon>
        <taxon>Bacteroidota</taxon>
        <taxon>Cytophagia</taxon>
        <taxon>Cytophagales</taxon>
        <taxon>Hymenobacteraceae</taxon>
        <taxon>Pontibacter</taxon>
    </lineage>
</organism>
<keyword evidence="4 6" id="KW-1133">Transmembrane helix</keyword>
<keyword evidence="5 6" id="KW-0472">Membrane</keyword>
<feature type="transmembrane region" description="Helical" evidence="6">
    <location>
        <begin position="42"/>
        <end position="59"/>
    </location>
</feature>
<reference evidence="9" key="1">
    <citation type="journal article" date="2019" name="Int. J. Syst. Evol. Microbiol.">
        <title>The Global Catalogue of Microorganisms (GCM) 10K type strain sequencing project: providing services to taxonomists for standard genome sequencing and annotation.</title>
        <authorList>
            <consortium name="The Broad Institute Genomics Platform"/>
            <consortium name="The Broad Institute Genome Sequencing Center for Infectious Disease"/>
            <person name="Wu L."/>
            <person name="Ma J."/>
        </authorList>
    </citation>
    <scope>NUCLEOTIDE SEQUENCE [LARGE SCALE GENOMIC DNA]</scope>
    <source>
        <strain evidence="9">JCM 16545</strain>
    </source>
</reference>
<protein>
    <submittedName>
        <fullName evidence="8">GtrA family protein</fullName>
    </submittedName>
</protein>
<feature type="transmembrane region" description="Helical" evidence="6">
    <location>
        <begin position="12"/>
        <end position="33"/>
    </location>
</feature>
<keyword evidence="9" id="KW-1185">Reference proteome</keyword>
<feature type="transmembrane region" description="Helical" evidence="6">
    <location>
        <begin position="79"/>
        <end position="98"/>
    </location>
</feature>
<dbReference type="Pfam" id="PF04138">
    <property type="entry name" value="GtrA_DPMS_TM"/>
    <property type="match status" value="1"/>
</dbReference>
<comment type="subcellular location">
    <subcellularLocation>
        <location evidence="1">Membrane</location>
        <topology evidence="1">Multi-pass membrane protein</topology>
    </subcellularLocation>
</comment>
<comment type="similarity">
    <text evidence="2">Belongs to the GtrA family.</text>
</comment>
<dbReference type="RefSeq" id="WP_229960989.1">
    <property type="nucleotide sequence ID" value="NZ_JAJJWI010000009.1"/>
</dbReference>
<name>A0ABW4WZC0_9BACT</name>
<evidence type="ECO:0000313" key="9">
    <source>
        <dbReference type="Proteomes" id="UP001597369"/>
    </source>
</evidence>
<dbReference type="PANTHER" id="PTHR38459">
    <property type="entry name" value="PROPHAGE BACTOPRENOL-LINKED GLUCOSE TRANSLOCASE HOMOLOG"/>
    <property type="match status" value="1"/>
</dbReference>
<proteinExistence type="inferred from homology"/>
<evidence type="ECO:0000256" key="6">
    <source>
        <dbReference type="SAM" id="Phobius"/>
    </source>
</evidence>
<evidence type="ECO:0000256" key="3">
    <source>
        <dbReference type="ARBA" id="ARBA00022692"/>
    </source>
</evidence>
<evidence type="ECO:0000256" key="2">
    <source>
        <dbReference type="ARBA" id="ARBA00009399"/>
    </source>
</evidence>
<dbReference type="InterPro" id="IPR051401">
    <property type="entry name" value="GtrA_CellWall_Glycosyl"/>
</dbReference>
<dbReference type="Proteomes" id="UP001597369">
    <property type="component" value="Unassembled WGS sequence"/>
</dbReference>
<keyword evidence="3 6" id="KW-0812">Transmembrane</keyword>
<evidence type="ECO:0000256" key="4">
    <source>
        <dbReference type="ARBA" id="ARBA00022989"/>
    </source>
</evidence>
<dbReference type="InterPro" id="IPR007267">
    <property type="entry name" value="GtrA_DPMS_TM"/>
</dbReference>